<evidence type="ECO:0000256" key="1">
    <source>
        <dbReference type="SAM" id="MobiDB-lite"/>
    </source>
</evidence>
<dbReference type="OrthoDB" id="1878503at2759"/>
<dbReference type="InterPro" id="IPR004242">
    <property type="entry name" value="Transposase_21"/>
</dbReference>
<dbReference type="AlphaFoldDB" id="A0A5A7UKB8"/>
<feature type="domain" description="DUF4218" evidence="2">
    <location>
        <begin position="50"/>
        <end position="152"/>
    </location>
</feature>
<feature type="region of interest" description="Disordered" evidence="1">
    <location>
        <begin position="8"/>
        <end position="29"/>
    </location>
</feature>
<dbReference type="EMBL" id="SSTE01008633">
    <property type="protein sequence ID" value="KAA0055007.1"/>
    <property type="molecule type" value="Genomic_DNA"/>
</dbReference>
<protein>
    <recommendedName>
        <fullName evidence="2">DUF4218 domain-containing protein</fullName>
    </recommendedName>
</protein>
<evidence type="ECO:0000313" key="4">
    <source>
        <dbReference type="Proteomes" id="UP000321393"/>
    </source>
</evidence>
<gene>
    <name evidence="3" type="ORF">E6C27_scaffold43052G001590</name>
</gene>
<dbReference type="Pfam" id="PF02992">
    <property type="entry name" value="Transposase_21"/>
    <property type="match status" value="1"/>
</dbReference>
<comment type="caution">
    <text evidence="3">The sequence shown here is derived from an EMBL/GenBank/DDBJ whole genome shotgun (WGS) entry which is preliminary data.</text>
</comment>
<dbReference type="PANTHER" id="PTHR48258">
    <property type="entry name" value="DUF4218 DOMAIN-CONTAINING PROTEIN-RELATED"/>
    <property type="match status" value="1"/>
</dbReference>
<dbReference type="InterPro" id="IPR025452">
    <property type="entry name" value="DUF4218"/>
</dbReference>
<feature type="compositionally biased region" description="Basic residues" evidence="1">
    <location>
        <begin position="8"/>
        <end position="17"/>
    </location>
</feature>
<feature type="compositionally biased region" description="Basic and acidic residues" evidence="1">
    <location>
        <begin position="18"/>
        <end position="27"/>
    </location>
</feature>
<reference evidence="3 4" key="1">
    <citation type="submission" date="2019-08" db="EMBL/GenBank/DDBJ databases">
        <title>Draft genome sequences of two oriental melons (Cucumis melo L. var makuwa).</title>
        <authorList>
            <person name="Kwon S.-Y."/>
        </authorList>
    </citation>
    <scope>NUCLEOTIDE SEQUENCE [LARGE SCALE GENOMIC DNA]</scope>
    <source>
        <strain evidence="4">cv. SW 3</strain>
        <tissue evidence="3">Leaf</tissue>
    </source>
</reference>
<accession>A0A5A7UKB8</accession>
<evidence type="ECO:0000259" key="2">
    <source>
        <dbReference type="Pfam" id="PF13960"/>
    </source>
</evidence>
<dbReference type="Proteomes" id="UP000321393">
    <property type="component" value="Unassembled WGS sequence"/>
</dbReference>
<name>A0A5A7UKB8_CUCMM</name>
<organism evidence="3 4">
    <name type="scientific">Cucumis melo var. makuwa</name>
    <name type="common">Oriental melon</name>
    <dbReference type="NCBI Taxonomy" id="1194695"/>
    <lineage>
        <taxon>Eukaryota</taxon>
        <taxon>Viridiplantae</taxon>
        <taxon>Streptophyta</taxon>
        <taxon>Embryophyta</taxon>
        <taxon>Tracheophyta</taxon>
        <taxon>Spermatophyta</taxon>
        <taxon>Magnoliopsida</taxon>
        <taxon>eudicotyledons</taxon>
        <taxon>Gunneridae</taxon>
        <taxon>Pentapetalae</taxon>
        <taxon>rosids</taxon>
        <taxon>fabids</taxon>
        <taxon>Cucurbitales</taxon>
        <taxon>Cucurbitaceae</taxon>
        <taxon>Benincaseae</taxon>
        <taxon>Cucumis</taxon>
    </lineage>
</organism>
<proteinExistence type="predicted"/>
<evidence type="ECO:0000313" key="3">
    <source>
        <dbReference type="EMBL" id="KAA0055007.1"/>
    </source>
</evidence>
<sequence length="332" mass="38504">MGHRHYLLSNHSWHKSKQHDGKLERRPPPNVMNGDEILEQVNSLNFLVLNLDRLQSDIAFILCKFEKLFPLAFFDVMVHLAVHLSYEAKIVGPVTYSWMYPIERSLRTLKQYVRNKARPEGSIAKGFIMNEPLTFCSMYLCGIKTRFNRDACNDDSIPDSLSFGDFDVFRQNVRPLGGSISKMLTESEKQMAHWYVVNNSPEIASYLREHLRLIHTRSDRTLELHQRHRSQFPAWFKDHVAMQEEIRKSSEDGAQPTPKKIIYEQVLEKRSGHTKGLGWKATPNVATCTSTHVFEKDIGDKYEKLQTKVINLKEENACYVEVNNFGLPRSIH</sequence>
<dbReference type="PANTHER" id="PTHR48258:SF6">
    <property type="entry name" value="LEUCINE-RICH REPEAT DOMAIN, L DOMAIN-CONTAINING PROTEIN"/>
    <property type="match status" value="1"/>
</dbReference>
<dbReference type="Pfam" id="PF13960">
    <property type="entry name" value="DUF4218"/>
    <property type="match status" value="1"/>
</dbReference>